<evidence type="ECO:0000313" key="2">
    <source>
        <dbReference type="Proteomes" id="UP000031089"/>
    </source>
</evidence>
<keyword evidence="2" id="KW-1185">Reference proteome</keyword>
<reference evidence="1 2" key="2">
    <citation type="journal article" date="2015" name="Arch. Virol.">
        <title>Complete genome sequences of T5-related Escherichia coli bacteriophages DT57C and DT571/2 isolated from horse feces.</title>
        <authorList>
            <person name="Golomidova A.K."/>
            <person name="Kulikov E.E."/>
            <person name="Prokhorov N.S."/>
            <person name="Guerrero-Ferreira R.C."/>
            <person name="Ksenzenko V.N."/>
            <person name="Tarasyan K.K."/>
            <person name="Letarov A.V."/>
        </authorList>
    </citation>
    <scope>NUCLEOTIDE SEQUENCE [LARGE SCALE GENOMIC DNA]</scope>
</reference>
<accession>A0A0A7RSU4</accession>
<proteinExistence type="predicted"/>
<protein>
    <submittedName>
        <fullName evidence="1">Uncharacterized protein</fullName>
    </submittedName>
</protein>
<dbReference type="EMBL" id="KM979355">
    <property type="protein sequence ID" value="AJA41695.1"/>
    <property type="molecule type" value="Genomic_DNA"/>
</dbReference>
<gene>
    <name evidence="1" type="ORF">DT5712_000042</name>
</gene>
<sequence>MMYVVIVVGRMKMNKFIIALMISAVSFGSLASTKVFMKNGSVRIQQNGIITEYGKVRDVKERNGKVEIYTNKNFSTPAVTVSKRGEITTQRTNSSSSFTCRYDCDIEVEE</sequence>
<name>A0A0A7RSU4_9CAUD</name>
<dbReference type="Proteomes" id="UP000031089">
    <property type="component" value="Segment"/>
</dbReference>
<organism evidence="1 2">
    <name type="scientific">Escherichia phage DT571/2</name>
    <dbReference type="NCBI Taxonomy" id="1567007"/>
    <lineage>
        <taxon>Viruses</taxon>
        <taxon>Duplodnaviria</taxon>
        <taxon>Heunggongvirae</taxon>
        <taxon>Uroviricota</taxon>
        <taxon>Caudoviricetes</taxon>
        <taxon>Demerecviridae</taxon>
        <taxon>Markadamsvirinae</taxon>
        <taxon>Tequintavirus</taxon>
        <taxon>Tequintavirus DT5712</taxon>
    </lineage>
</organism>
<reference evidence="2" key="1">
    <citation type="submission" date="2014-10" db="EMBL/GenBank/DDBJ databases">
        <title>Host range determinants in two T5-related coliphages isolated from horse feces.</title>
        <authorList>
            <person name="Golomidova A.K."/>
            <person name="Kulikov E.E."/>
            <person name="Letarov A.V."/>
            <person name="Prokhorov N.S."/>
        </authorList>
    </citation>
    <scope>NUCLEOTIDE SEQUENCE [LARGE SCALE GENOMIC DNA]</scope>
</reference>
<evidence type="ECO:0000313" key="1">
    <source>
        <dbReference type="EMBL" id="AJA41695.1"/>
    </source>
</evidence>